<dbReference type="OrthoDB" id="9788916at2"/>
<evidence type="ECO:0000313" key="3">
    <source>
        <dbReference type="Proteomes" id="UP000184172"/>
    </source>
</evidence>
<dbReference type="STRING" id="797419.SAMN05216556_10119"/>
<proteinExistence type="predicted"/>
<dbReference type="RefSeq" id="WP_073220404.1">
    <property type="nucleotide sequence ID" value="NZ_FNNS01000001.1"/>
</dbReference>
<dbReference type="GO" id="GO:0016747">
    <property type="term" value="F:acyltransferase activity, transferring groups other than amino-acyl groups"/>
    <property type="evidence" value="ECO:0007669"/>
    <property type="project" value="InterPro"/>
</dbReference>
<evidence type="ECO:0000259" key="1">
    <source>
        <dbReference type="PROSITE" id="PS51186"/>
    </source>
</evidence>
<dbReference type="InterPro" id="IPR016181">
    <property type="entry name" value="Acyl_CoA_acyltransferase"/>
</dbReference>
<dbReference type="SUPFAM" id="SSF55729">
    <property type="entry name" value="Acyl-CoA N-acyltransferases (Nat)"/>
    <property type="match status" value="1"/>
</dbReference>
<dbReference type="Pfam" id="PF13302">
    <property type="entry name" value="Acetyltransf_3"/>
    <property type="match status" value="1"/>
</dbReference>
<evidence type="ECO:0000313" key="2">
    <source>
        <dbReference type="EMBL" id="SHJ71339.1"/>
    </source>
</evidence>
<dbReference type="PROSITE" id="PS51186">
    <property type="entry name" value="GNAT"/>
    <property type="match status" value="1"/>
</dbReference>
<protein>
    <submittedName>
        <fullName evidence="2">Protein N-acetyltransferase, RimJ/RimL family</fullName>
    </submittedName>
</protein>
<accession>A0A1M6LJK1</accession>
<dbReference type="AlphaFoldDB" id="A0A1M6LJK1"/>
<feature type="domain" description="N-acetyltransferase" evidence="1">
    <location>
        <begin position="7"/>
        <end position="159"/>
    </location>
</feature>
<organism evidence="2 3">
    <name type="scientific">Aequorivita viscosa</name>
    <dbReference type="NCBI Taxonomy" id="797419"/>
    <lineage>
        <taxon>Bacteria</taxon>
        <taxon>Pseudomonadati</taxon>
        <taxon>Bacteroidota</taxon>
        <taxon>Flavobacteriia</taxon>
        <taxon>Flavobacteriales</taxon>
        <taxon>Flavobacteriaceae</taxon>
        <taxon>Aequorivita</taxon>
    </lineage>
</organism>
<keyword evidence="2" id="KW-0808">Transferase</keyword>
<keyword evidence="3" id="KW-1185">Reference proteome</keyword>
<dbReference type="PANTHER" id="PTHR43328:SF1">
    <property type="entry name" value="N-ACETYLTRANSFERASE DOMAIN-CONTAINING PROTEIN"/>
    <property type="match status" value="1"/>
</dbReference>
<sequence>MNKVNDILLKKTNTADLETLFGFQLDEDSNYLAGFTSKNPSDKQTYFEKYTNLLSDHTVNMKTIFLNSEIVGNIAKFEMEGNTEITYWIDKASWGKGIATLALSQFLKIEKRRPIYGRVAFVNFGSIKVLERCGFTKIGTETNFANARESEIEEYIYLLQ</sequence>
<dbReference type="EMBL" id="FQYV01000023">
    <property type="protein sequence ID" value="SHJ71339.1"/>
    <property type="molecule type" value="Genomic_DNA"/>
</dbReference>
<gene>
    <name evidence="2" type="ORF">SAMN04487908_12353</name>
</gene>
<name>A0A1M6LJK1_9FLAO</name>
<dbReference type="PANTHER" id="PTHR43328">
    <property type="entry name" value="ACETYLTRANSFERASE-RELATED"/>
    <property type="match status" value="1"/>
</dbReference>
<dbReference type="Gene3D" id="3.40.630.30">
    <property type="match status" value="1"/>
</dbReference>
<dbReference type="Proteomes" id="UP000184172">
    <property type="component" value="Unassembled WGS sequence"/>
</dbReference>
<reference evidence="3" key="1">
    <citation type="submission" date="2016-11" db="EMBL/GenBank/DDBJ databases">
        <authorList>
            <person name="Varghese N."/>
            <person name="Submissions S."/>
        </authorList>
    </citation>
    <scope>NUCLEOTIDE SEQUENCE [LARGE SCALE GENOMIC DNA]</scope>
    <source>
        <strain evidence="3">DSM 26349</strain>
    </source>
</reference>
<dbReference type="InterPro" id="IPR000182">
    <property type="entry name" value="GNAT_dom"/>
</dbReference>